<dbReference type="Proteomes" id="UP000219036">
    <property type="component" value="Unassembled WGS sequence"/>
</dbReference>
<evidence type="ECO:0008006" key="4">
    <source>
        <dbReference type="Google" id="ProtNLM"/>
    </source>
</evidence>
<reference evidence="3" key="1">
    <citation type="submission" date="2017-09" db="EMBL/GenBank/DDBJ databases">
        <authorList>
            <person name="Varghese N."/>
            <person name="Submissions S."/>
        </authorList>
    </citation>
    <scope>NUCLEOTIDE SEQUENCE [LARGE SCALE GENOMIC DNA]</scope>
    <source>
        <strain evidence="3">DSM 15103</strain>
    </source>
</reference>
<sequence>MEYNLVHAMFGRFGVLIPLLGLFFELASIITQKSLVSRISGAIVIFGSLIVMVAFLTGLEEISYLMSMNQDVHFYMIHIVSGGVVAFLFIVIFFIRIYLYKKVSDRIVVLYMIIYVFVVMVNLFSNEFIIHTLRGE</sequence>
<protein>
    <recommendedName>
        <fullName evidence="4">DUF2231 domain-containing protein</fullName>
    </recommendedName>
</protein>
<evidence type="ECO:0000313" key="2">
    <source>
        <dbReference type="EMBL" id="SNZ10579.1"/>
    </source>
</evidence>
<keyword evidence="1" id="KW-0812">Transmembrane</keyword>
<dbReference type="AlphaFoldDB" id="A0A285NM80"/>
<keyword evidence="1" id="KW-0472">Membrane</keyword>
<proteinExistence type="predicted"/>
<dbReference type="OrthoDB" id="14482at2"/>
<organism evidence="2 3">
    <name type="scientific">Persephonella hydrogeniphila</name>
    <dbReference type="NCBI Taxonomy" id="198703"/>
    <lineage>
        <taxon>Bacteria</taxon>
        <taxon>Pseudomonadati</taxon>
        <taxon>Aquificota</taxon>
        <taxon>Aquificia</taxon>
        <taxon>Aquificales</taxon>
        <taxon>Hydrogenothermaceae</taxon>
        <taxon>Persephonella</taxon>
    </lineage>
</organism>
<evidence type="ECO:0000256" key="1">
    <source>
        <dbReference type="SAM" id="Phobius"/>
    </source>
</evidence>
<accession>A0A285NM80</accession>
<keyword evidence="3" id="KW-1185">Reference proteome</keyword>
<keyword evidence="1" id="KW-1133">Transmembrane helix</keyword>
<dbReference type="EMBL" id="OBEI01000011">
    <property type="protein sequence ID" value="SNZ10579.1"/>
    <property type="molecule type" value="Genomic_DNA"/>
</dbReference>
<feature type="transmembrane region" description="Helical" evidence="1">
    <location>
        <begin position="107"/>
        <end position="125"/>
    </location>
</feature>
<feature type="transmembrane region" description="Helical" evidence="1">
    <location>
        <begin position="39"/>
        <end position="59"/>
    </location>
</feature>
<name>A0A285NM80_9AQUI</name>
<feature type="transmembrane region" description="Helical" evidence="1">
    <location>
        <begin position="74"/>
        <end position="95"/>
    </location>
</feature>
<feature type="transmembrane region" description="Helical" evidence="1">
    <location>
        <begin position="6"/>
        <end position="27"/>
    </location>
</feature>
<dbReference type="RefSeq" id="WP_144020082.1">
    <property type="nucleotide sequence ID" value="NZ_OBEI01000011.1"/>
</dbReference>
<gene>
    <name evidence="2" type="ORF">SAMN06265182_1890</name>
</gene>
<evidence type="ECO:0000313" key="3">
    <source>
        <dbReference type="Proteomes" id="UP000219036"/>
    </source>
</evidence>